<reference evidence="1 2" key="1">
    <citation type="submission" date="2015-07" db="EMBL/GenBank/DDBJ databases">
        <title>Emmonsia species relationships and genome sequence.</title>
        <authorList>
            <consortium name="The Broad Institute Genomics Platform"/>
            <person name="Cuomo C.A."/>
            <person name="Munoz J.F."/>
            <person name="Imamovic A."/>
            <person name="Priest M.E."/>
            <person name="Young S."/>
            <person name="Clay O.K."/>
            <person name="McEwen J.G."/>
        </authorList>
    </citation>
    <scope>NUCLEOTIDE SEQUENCE [LARGE SCALE GENOMIC DNA]</scope>
    <source>
        <strain evidence="1 2">UAMH 9510</strain>
    </source>
</reference>
<dbReference type="EMBL" id="LGRN01000119">
    <property type="protein sequence ID" value="OJD16196.1"/>
    <property type="molecule type" value="Genomic_DNA"/>
</dbReference>
<dbReference type="AlphaFoldDB" id="A0A1J9QJX1"/>
<organism evidence="1 2">
    <name type="scientific">Emergomyces pasteurianus Ep9510</name>
    <dbReference type="NCBI Taxonomy" id="1447872"/>
    <lineage>
        <taxon>Eukaryota</taxon>
        <taxon>Fungi</taxon>
        <taxon>Dikarya</taxon>
        <taxon>Ascomycota</taxon>
        <taxon>Pezizomycotina</taxon>
        <taxon>Eurotiomycetes</taxon>
        <taxon>Eurotiomycetidae</taxon>
        <taxon>Onygenales</taxon>
        <taxon>Ajellomycetaceae</taxon>
        <taxon>Emergomyces</taxon>
    </lineage>
</organism>
<keyword evidence="2" id="KW-1185">Reference proteome</keyword>
<accession>A0A1J9QJX1</accession>
<protein>
    <submittedName>
        <fullName evidence="1">Uncharacterized protein</fullName>
    </submittedName>
</protein>
<proteinExistence type="predicted"/>
<evidence type="ECO:0000313" key="1">
    <source>
        <dbReference type="EMBL" id="OJD16196.1"/>
    </source>
</evidence>
<name>A0A1J9QJX1_9EURO</name>
<sequence>MTKMTLRLEAELACYICAQFGLLPSQNLTPSKMKSPLAKPHPHIFTRELKSPAYAITTSLKYNTNAVVSSPLLTAPSRIPKRVIGFIPYLERRRWIWAFMMTMF</sequence>
<comment type="caution">
    <text evidence="1">The sequence shown here is derived from an EMBL/GenBank/DDBJ whole genome shotgun (WGS) entry which is preliminary data.</text>
</comment>
<gene>
    <name evidence="1" type="ORF">AJ78_03628</name>
</gene>
<dbReference type="Proteomes" id="UP000182235">
    <property type="component" value="Unassembled WGS sequence"/>
</dbReference>
<evidence type="ECO:0000313" key="2">
    <source>
        <dbReference type="Proteomes" id="UP000182235"/>
    </source>
</evidence>